<organism evidence="2 3">
    <name type="scientific">Haematobacter genomosp. 1</name>
    <dbReference type="NCBI Taxonomy" id="366618"/>
    <lineage>
        <taxon>Bacteria</taxon>
        <taxon>Pseudomonadati</taxon>
        <taxon>Pseudomonadota</taxon>
        <taxon>Alphaproteobacteria</taxon>
        <taxon>Rhodobacterales</taxon>
        <taxon>Paracoccaceae</taxon>
        <taxon>Haematobacter</taxon>
    </lineage>
</organism>
<dbReference type="EMBL" id="NIPW01000005">
    <property type="protein sequence ID" value="OWJ80323.1"/>
    <property type="molecule type" value="Genomic_DNA"/>
</dbReference>
<reference evidence="2 3" key="1">
    <citation type="submission" date="2016-12" db="EMBL/GenBank/DDBJ databases">
        <title>Comparison of Traditional DNA-DNA Hybridization with In Silico Genomic Analysis.</title>
        <authorList>
            <person name="Nicholson A.C."/>
            <person name="Humrighouse B.W."/>
            <person name="Graziano J."/>
            <person name="Lasker B."/>
            <person name="Whitney A.M."/>
            <person name="Mcquiston J.R."/>
        </authorList>
    </citation>
    <scope>NUCLEOTIDE SEQUENCE [LARGE SCALE GENOMIC DNA]</scope>
    <source>
        <strain evidence="2 3">H2240</strain>
    </source>
</reference>
<protein>
    <recommendedName>
        <fullName evidence="1">PHP domain-containing protein</fullName>
    </recommendedName>
</protein>
<evidence type="ECO:0000259" key="1">
    <source>
        <dbReference type="Pfam" id="PF02811"/>
    </source>
</evidence>
<accession>A0A212AFX9</accession>
<feature type="domain" description="PHP" evidence="1">
    <location>
        <begin position="9"/>
        <end position="45"/>
    </location>
</feature>
<evidence type="ECO:0000313" key="2">
    <source>
        <dbReference type="EMBL" id="OWJ80323.1"/>
    </source>
</evidence>
<keyword evidence="3" id="KW-1185">Reference proteome</keyword>
<evidence type="ECO:0000313" key="3">
    <source>
        <dbReference type="Proteomes" id="UP000196878"/>
    </source>
</evidence>
<gene>
    <name evidence="2" type="ORF">CDV49_03370</name>
</gene>
<dbReference type="Gene3D" id="3.20.20.140">
    <property type="entry name" value="Metal-dependent hydrolases"/>
    <property type="match status" value="1"/>
</dbReference>
<dbReference type="SUPFAM" id="SSF89550">
    <property type="entry name" value="PHP domain-like"/>
    <property type="match status" value="1"/>
</dbReference>
<proteinExistence type="predicted"/>
<sequence length="71" mass="7744">MTAYAELCVTSNFTFLRGASHPEELFTRAAELGLWAIAITDRNSVAAIPWSAWCGARWATVRACPCDPAAR</sequence>
<name>A0A212AFX9_9RHOB</name>
<dbReference type="InterPro" id="IPR004013">
    <property type="entry name" value="PHP_dom"/>
</dbReference>
<dbReference type="AlphaFoldDB" id="A0A212AFX9"/>
<dbReference type="InterPro" id="IPR016195">
    <property type="entry name" value="Pol/histidinol_Pase-like"/>
</dbReference>
<dbReference type="Proteomes" id="UP000196878">
    <property type="component" value="Unassembled WGS sequence"/>
</dbReference>
<dbReference type="Pfam" id="PF02811">
    <property type="entry name" value="PHP"/>
    <property type="match status" value="1"/>
</dbReference>
<comment type="caution">
    <text evidence="2">The sequence shown here is derived from an EMBL/GenBank/DDBJ whole genome shotgun (WGS) entry which is preliminary data.</text>
</comment>
<dbReference type="GO" id="GO:0003824">
    <property type="term" value="F:catalytic activity"/>
    <property type="evidence" value="ECO:0007669"/>
    <property type="project" value="InterPro"/>
</dbReference>